<feature type="transmembrane region" description="Helical" evidence="2">
    <location>
        <begin position="230"/>
        <end position="252"/>
    </location>
</feature>
<dbReference type="RefSeq" id="WP_170169383.1">
    <property type="nucleotide sequence ID" value="NZ_RKHQ01000001.1"/>
</dbReference>
<evidence type="ECO:0000256" key="1">
    <source>
        <dbReference type="SAM" id="MobiDB-lite"/>
    </source>
</evidence>
<reference evidence="3 4" key="1">
    <citation type="submission" date="2018-11" db="EMBL/GenBank/DDBJ databases">
        <title>Sequencing the genomes of 1000 actinobacteria strains.</title>
        <authorList>
            <person name="Klenk H.-P."/>
        </authorList>
    </citation>
    <scope>NUCLEOTIDE SEQUENCE [LARGE SCALE GENOMIC DNA]</scope>
    <source>
        <strain evidence="3 4">DSM 13521</strain>
    </source>
</reference>
<dbReference type="PANTHER" id="PTHR23523:SF2">
    <property type="entry name" value="2-NITROIMIDAZOLE TRANSPORTER"/>
    <property type="match status" value="1"/>
</dbReference>
<organism evidence="3 4">
    <name type="scientific">Salana multivorans</name>
    <dbReference type="NCBI Taxonomy" id="120377"/>
    <lineage>
        <taxon>Bacteria</taxon>
        <taxon>Bacillati</taxon>
        <taxon>Actinomycetota</taxon>
        <taxon>Actinomycetes</taxon>
        <taxon>Micrococcales</taxon>
        <taxon>Beutenbergiaceae</taxon>
        <taxon>Salana</taxon>
    </lineage>
</organism>
<protein>
    <submittedName>
        <fullName evidence="3">CP family cyanate transporter-like MFS transporter</fullName>
    </submittedName>
</protein>
<keyword evidence="2" id="KW-0472">Membrane</keyword>
<keyword evidence="4" id="KW-1185">Reference proteome</keyword>
<feature type="compositionally biased region" description="Basic and acidic residues" evidence="1">
    <location>
        <begin position="446"/>
        <end position="455"/>
    </location>
</feature>
<feature type="transmembrane region" description="Helical" evidence="2">
    <location>
        <begin position="312"/>
        <end position="331"/>
    </location>
</feature>
<dbReference type="InterPro" id="IPR052524">
    <property type="entry name" value="MFS_Cyanate_Porter"/>
</dbReference>
<feature type="transmembrane region" description="Helical" evidence="2">
    <location>
        <begin position="272"/>
        <end position="291"/>
    </location>
</feature>
<evidence type="ECO:0000256" key="2">
    <source>
        <dbReference type="SAM" id="Phobius"/>
    </source>
</evidence>
<dbReference type="InterPro" id="IPR036259">
    <property type="entry name" value="MFS_trans_sf"/>
</dbReference>
<dbReference type="PANTHER" id="PTHR23523">
    <property type="match status" value="1"/>
</dbReference>
<dbReference type="SUPFAM" id="SSF103473">
    <property type="entry name" value="MFS general substrate transporter"/>
    <property type="match status" value="1"/>
</dbReference>
<accession>A0A3N2DAM1</accession>
<sequence length="455" mass="45718">MPLSPASGSLASRAVPAILRRPGAGGILAMIALSLALRAPLNAVPPVAGELGEALGVSAGAVGLLTSIPVLCFGLVTPASSLLLRALGLRVSGAACLIGVVTGSVLRSGGSFALALVGTFLIGASLSIGNLVVPVLIGRVYPMRAAALMGVYSSVMNLGSTLATALTATLAVLLGWQLAIASWGVLIGGVALLGWLLLLPDAAVHGAQPPPGTAARPARGGFARTLRSPVAWLLAAAFAAQAMSWYAITAWLPSALEEMLGMSTQAAGLGASAFQVSGIVGPILVPAFLAASRRRSGPATGTGRPRSQRDEAVLVLALVACWAAMPLGMLLAPGWWLVWALVAGVGQGGFFTTIFLLAVRRTGSDDENRRTATLVQTFGYLAAASAPVLVGAVHERVAGWTVLFGMVGVLVVVMGIGALGAALRPMTAHVDAAGVTGDGVTGDGEDGGRDARRDG</sequence>
<evidence type="ECO:0000313" key="4">
    <source>
        <dbReference type="Proteomes" id="UP000275356"/>
    </source>
</evidence>
<dbReference type="GO" id="GO:0022857">
    <property type="term" value="F:transmembrane transporter activity"/>
    <property type="evidence" value="ECO:0007669"/>
    <property type="project" value="InterPro"/>
</dbReference>
<feature type="transmembrane region" description="Helical" evidence="2">
    <location>
        <begin position="87"/>
        <end position="106"/>
    </location>
</feature>
<dbReference type="InterPro" id="IPR011701">
    <property type="entry name" value="MFS"/>
</dbReference>
<comment type="caution">
    <text evidence="3">The sequence shown here is derived from an EMBL/GenBank/DDBJ whole genome shotgun (WGS) entry which is preliminary data.</text>
</comment>
<proteinExistence type="predicted"/>
<keyword evidence="2" id="KW-1133">Transmembrane helix</keyword>
<dbReference type="Pfam" id="PF07690">
    <property type="entry name" value="MFS_1"/>
    <property type="match status" value="1"/>
</dbReference>
<dbReference type="EMBL" id="RKHQ01000001">
    <property type="protein sequence ID" value="ROR96845.1"/>
    <property type="molecule type" value="Genomic_DNA"/>
</dbReference>
<feature type="transmembrane region" description="Helical" evidence="2">
    <location>
        <begin position="112"/>
        <end position="137"/>
    </location>
</feature>
<feature type="transmembrane region" description="Helical" evidence="2">
    <location>
        <begin position="400"/>
        <end position="423"/>
    </location>
</feature>
<feature type="region of interest" description="Disordered" evidence="1">
    <location>
        <begin position="435"/>
        <end position="455"/>
    </location>
</feature>
<keyword evidence="2" id="KW-0812">Transmembrane</keyword>
<gene>
    <name evidence="3" type="ORF">EDD28_1437</name>
</gene>
<dbReference type="AlphaFoldDB" id="A0A3N2DAM1"/>
<evidence type="ECO:0000313" key="3">
    <source>
        <dbReference type="EMBL" id="ROR96845.1"/>
    </source>
</evidence>
<dbReference type="Gene3D" id="1.20.1250.20">
    <property type="entry name" value="MFS general substrate transporter like domains"/>
    <property type="match status" value="2"/>
</dbReference>
<name>A0A3N2DAM1_9MICO</name>
<feature type="transmembrane region" description="Helical" evidence="2">
    <location>
        <begin position="337"/>
        <end position="359"/>
    </location>
</feature>
<feature type="transmembrane region" description="Helical" evidence="2">
    <location>
        <begin position="371"/>
        <end position="394"/>
    </location>
</feature>
<dbReference type="Proteomes" id="UP000275356">
    <property type="component" value="Unassembled WGS sequence"/>
</dbReference>
<feature type="transmembrane region" description="Helical" evidence="2">
    <location>
        <begin position="54"/>
        <end position="75"/>
    </location>
</feature>
<feature type="transmembrane region" description="Helical" evidence="2">
    <location>
        <begin position="149"/>
        <end position="174"/>
    </location>
</feature>
<feature type="transmembrane region" description="Helical" evidence="2">
    <location>
        <begin position="180"/>
        <end position="199"/>
    </location>
</feature>